<evidence type="ECO:0000313" key="1">
    <source>
        <dbReference type="EMBL" id="OOX10460.1"/>
    </source>
</evidence>
<reference evidence="1 2" key="1">
    <citation type="submission" date="2015-12" db="EMBL/GenBank/DDBJ databases">
        <authorList>
            <person name="Bansal K."/>
            <person name="Midha S."/>
            <person name="Patil P.B."/>
        </authorList>
    </citation>
    <scope>NUCLEOTIDE SEQUENCE [LARGE SCALE GENOMIC DNA]</scope>
    <source>
        <strain evidence="1 2">LMG558</strain>
    </source>
</reference>
<sequence>MVRQVTVPIDLLLPGFPKMLGESGIFKPCVACFFQRLTRHACISATVVKLDALTIEDADRHVAVRMDGIQTDRQLSVDCITRALRHMATVALPVGVGRKTLIDTMLTLQLRRGNSTHLDLIALLLQTFDQRLRRPFSITQCGVENKVLFLRSRCYA</sequence>
<proteinExistence type="predicted"/>
<dbReference type="EMBL" id="LOKQ01000281">
    <property type="protein sequence ID" value="OOX10460.1"/>
    <property type="molecule type" value="Genomic_DNA"/>
</dbReference>
<organism evidence="1 2">
    <name type="scientific">Xanthomonas axonopodis pv. cajani</name>
    <dbReference type="NCBI Taxonomy" id="487827"/>
    <lineage>
        <taxon>Bacteria</taxon>
        <taxon>Pseudomonadati</taxon>
        <taxon>Pseudomonadota</taxon>
        <taxon>Gammaproteobacteria</taxon>
        <taxon>Lysobacterales</taxon>
        <taxon>Lysobacteraceae</taxon>
        <taxon>Xanthomonas</taxon>
    </lineage>
</organism>
<gene>
    <name evidence="1" type="ORF">Xcaj_15875</name>
</gene>
<evidence type="ECO:0000313" key="2">
    <source>
        <dbReference type="Proteomes" id="UP000191089"/>
    </source>
</evidence>
<name>A0ABX3M7F3_9XANT</name>
<accession>A0ABX3M7F3</accession>
<protein>
    <submittedName>
        <fullName evidence="1">Uncharacterized protein</fullName>
    </submittedName>
</protein>
<comment type="caution">
    <text evidence="1">The sequence shown here is derived from an EMBL/GenBank/DDBJ whole genome shotgun (WGS) entry which is preliminary data.</text>
</comment>
<dbReference type="Proteomes" id="UP000191089">
    <property type="component" value="Unassembled WGS sequence"/>
</dbReference>
<keyword evidence="2" id="KW-1185">Reference proteome</keyword>